<sequence length="258" mass="28285">MTSVYAHPAAANYYAGPSHAHQARDRGYRLCDHCSSAESSSGPKFRLCGGCMTTQYCSQDCQRANWPSHKAICQHTAAQVSAMKQASHHSHHSSSHHSSHHATEDTIAKCLRKFASAHQTLLSWSTYQALNVKRLPSNIRTNCLVVDLAYHGNGAESHRRFSIKSTHILPRTYIIDPLVTADIQRRDDRCRRLGGIGTAVVVVQCGGASQVMPIEIDPPASIGWDTREDWAGVLGHFVGTGNTDFRPISTTARGVHYG</sequence>
<dbReference type="PROSITE" id="PS01360">
    <property type="entry name" value="ZF_MYND_1"/>
    <property type="match status" value="1"/>
</dbReference>
<evidence type="ECO:0000256" key="3">
    <source>
        <dbReference type="ARBA" id="ARBA00022833"/>
    </source>
</evidence>
<dbReference type="OrthoDB" id="432970at2759"/>
<keyword evidence="7" id="KW-1185">Reference proteome</keyword>
<reference evidence="6 7" key="1">
    <citation type="journal article" date="2019" name="Nat. Ecol. Evol.">
        <title>Megaphylogeny resolves global patterns of mushroom evolution.</title>
        <authorList>
            <person name="Varga T."/>
            <person name="Krizsan K."/>
            <person name="Foldi C."/>
            <person name="Dima B."/>
            <person name="Sanchez-Garcia M."/>
            <person name="Sanchez-Ramirez S."/>
            <person name="Szollosi G.J."/>
            <person name="Szarkandi J.G."/>
            <person name="Papp V."/>
            <person name="Albert L."/>
            <person name="Andreopoulos W."/>
            <person name="Angelini C."/>
            <person name="Antonin V."/>
            <person name="Barry K.W."/>
            <person name="Bougher N.L."/>
            <person name="Buchanan P."/>
            <person name="Buyck B."/>
            <person name="Bense V."/>
            <person name="Catcheside P."/>
            <person name="Chovatia M."/>
            <person name="Cooper J."/>
            <person name="Damon W."/>
            <person name="Desjardin D."/>
            <person name="Finy P."/>
            <person name="Geml J."/>
            <person name="Haridas S."/>
            <person name="Hughes K."/>
            <person name="Justo A."/>
            <person name="Karasinski D."/>
            <person name="Kautmanova I."/>
            <person name="Kiss B."/>
            <person name="Kocsube S."/>
            <person name="Kotiranta H."/>
            <person name="LaButti K.M."/>
            <person name="Lechner B.E."/>
            <person name="Liimatainen K."/>
            <person name="Lipzen A."/>
            <person name="Lukacs Z."/>
            <person name="Mihaltcheva S."/>
            <person name="Morgado L.N."/>
            <person name="Niskanen T."/>
            <person name="Noordeloos M.E."/>
            <person name="Ohm R.A."/>
            <person name="Ortiz-Santana B."/>
            <person name="Ovrebo C."/>
            <person name="Racz N."/>
            <person name="Riley R."/>
            <person name="Savchenko A."/>
            <person name="Shiryaev A."/>
            <person name="Soop K."/>
            <person name="Spirin V."/>
            <person name="Szebenyi C."/>
            <person name="Tomsovsky M."/>
            <person name="Tulloss R.E."/>
            <person name="Uehling J."/>
            <person name="Grigoriev I.V."/>
            <person name="Vagvolgyi C."/>
            <person name="Papp T."/>
            <person name="Martin F.M."/>
            <person name="Miettinen O."/>
            <person name="Hibbett D.S."/>
            <person name="Nagy L.G."/>
        </authorList>
    </citation>
    <scope>NUCLEOTIDE SEQUENCE [LARGE SCALE GENOMIC DNA]</scope>
    <source>
        <strain evidence="6 7">CBS 309.79</strain>
    </source>
</reference>
<dbReference type="InterPro" id="IPR002893">
    <property type="entry name" value="Znf_MYND"/>
</dbReference>
<evidence type="ECO:0000256" key="4">
    <source>
        <dbReference type="PROSITE-ProRule" id="PRU00134"/>
    </source>
</evidence>
<keyword evidence="2 4" id="KW-0863">Zinc-finger</keyword>
<name>A0A5C3QLX2_9AGAR</name>
<organism evidence="6 7">
    <name type="scientific">Pterulicium gracile</name>
    <dbReference type="NCBI Taxonomy" id="1884261"/>
    <lineage>
        <taxon>Eukaryota</taxon>
        <taxon>Fungi</taxon>
        <taxon>Dikarya</taxon>
        <taxon>Basidiomycota</taxon>
        <taxon>Agaricomycotina</taxon>
        <taxon>Agaricomycetes</taxon>
        <taxon>Agaricomycetidae</taxon>
        <taxon>Agaricales</taxon>
        <taxon>Pleurotineae</taxon>
        <taxon>Pterulaceae</taxon>
        <taxon>Pterulicium</taxon>
    </lineage>
</organism>
<dbReference type="SUPFAM" id="SSF144232">
    <property type="entry name" value="HIT/MYND zinc finger-like"/>
    <property type="match status" value="1"/>
</dbReference>
<dbReference type="Gene3D" id="6.10.140.2220">
    <property type="match status" value="1"/>
</dbReference>
<dbReference type="Pfam" id="PF01753">
    <property type="entry name" value="zf-MYND"/>
    <property type="match status" value="1"/>
</dbReference>
<feature type="domain" description="MYND-type" evidence="5">
    <location>
        <begin position="31"/>
        <end position="73"/>
    </location>
</feature>
<accession>A0A5C3QLX2</accession>
<evidence type="ECO:0000313" key="6">
    <source>
        <dbReference type="EMBL" id="TFK99373.1"/>
    </source>
</evidence>
<evidence type="ECO:0000256" key="2">
    <source>
        <dbReference type="ARBA" id="ARBA00022771"/>
    </source>
</evidence>
<dbReference type="AlphaFoldDB" id="A0A5C3QLX2"/>
<dbReference type="PROSITE" id="PS50865">
    <property type="entry name" value="ZF_MYND_2"/>
    <property type="match status" value="1"/>
</dbReference>
<evidence type="ECO:0000259" key="5">
    <source>
        <dbReference type="PROSITE" id="PS50865"/>
    </source>
</evidence>
<dbReference type="GO" id="GO:0008270">
    <property type="term" value="F:zinc ion binding"/>
    <property type="evidence" value="ECO:0007669"/>
    <property type="project" value="UniProtKB-KW"/>
</dbReference>
<gene>
    <name evidence="6" type="ORF">BDV98DRAFT_571475</name>
</gene>
<evidence type="ECO:0000256" key="1">
    <source>
        <dbReference type="ARBA" id="ARBA00022723"/>
    </source>
</evidence>
<keyword evidence="3" id="KW-0862">Zinc</keyword>
<evidence type="ECO:0000313" key="7">
    <source>
        <dbReference type="Proteomes" id="UP000305067"/>
    </source>
</evidence>
<dbReference type="Proteomes" id="UP000305067">
    <property type="component" value="Unassembled WGS sequence"/>
</dbReference>
<protein>
    <recommendedName>
        <fullName evidence="5">MYND-type domain-containing protein</fullName>
    </recommendedName>
</protein>
<keyword evidence="1" id="KW-0479">Metal-binding</keyword>
<proteinExistence type="predicted"/>
<dbReference type="EMBL" id="ML178834">
    <property type="protein sequence ID" value="TFK99373.1"/>
    <property type="molecule type" value="Genomic_DNA"/>
</dbReference>